<organism evidence="2 3">
    <name type="scientific">Ferroglobus placidus (strain DSM 10642 / AEDII12DO)</name>
    <dbReference type="NCBI Taxonomy" id="589924"/>
    <lineage>
        <taxon>Archaea</taxon>
        <taxon>Methanobacteriati</taxon>
        <taxon>Methanobacteriota</taxon>
        <taxon>Archaeoglobi</taxon>
        <taxon>Archaeoglobales</taxon>
        <taxon>Archaeoglobaceae</taxon>
        <taxon>Ferroglobus</taxon>
    </lineage>
</organism>
<proteinExistence type="predicted"/>
<dbReference type="Gene3D" id="1.20.120.330">
    <property type="entry name" value="Nucleotidyltransferases domain 2"/>
    <property type="match status" value="1"/>
</dbReference>
<feature type="domain" description="HEPN" evidence="1">
    <location>
        <begin position="5"/>
        <end position="113"/>
    </location>
</feature>
<dbReference type="HOGENOM" id="CLU_123170_1_0_2"/>
<dbReference type="SUPFAM" id="SSF81593">
    <property type="entry name" value="Nucleotidyltransferase substrate binding subunit/domain"/>
    <property type="match status" value="1"/>
</dbReference>
<dbReference type="eggNOG" id="arCOG01191">
    <property type="taxonomic scope" value="Archaea"/>
</dbReference>
<gene>
    <name evidence="2" type="ordered locus">Ferp_0741</name>
</gene>
<protein>
    <submittedName>
        <fullName evidence="2">HEPN domain protein</fullName>
    </submittedName>
</protein>
<dbReference type="OrthoDB" id="51415at2157"/>
<dbReference type="Pfam" id="PF05168">
    <property type="entry name" value="HEPN"/>
    <property type="match status" value="1"/>
</dbReference>
<evidence type="ECO:0000313" key="2">
    <source>
        <dbReference type="EMBL" id="ADC64911.1"/>
    </source>
</evidence>
<dbReference type="PROSITE" id="PS50910">
    <property type="entry name" value="HEPN"/>
    <property type="match status" value="1"/>
</dbReference>
<dbReference type="PaxDb" id="589924-Ferp_0741"/>
<reference evidence="3" key="1">
    <citation type="submission" date="2010-02" db="EMBL/GenBank/DDBJ databases">
        <title>Complete sequence of Ferroglobus placidus DSM 10642.</title>
        <authorList>
            <consortium name="US DOE Joint Genome Institute"/>
            <person name="Lucas S."/>
            <person name="Copeland A."/>
            <person name="Lapidus A."/>
            <person name="Cheng J.-F."/>
            <person name="Bruce D."/>
            <person name="Goodwin L."/>
            <person name="Pitluck S."/>
            <person name="Saunders E."/>
            <person name="Brettin T."/>
            <person name="Detter J.C."/>
            <person name="Han C."/>
            <person name="Tapia R."/>
            <person name="Larimer F."/>
            <person name="Land M."/>
            <person name="Hauser L."/>
            <person name="Kyrpides N."/>
            <person name="Ivanova N."/>
            <person name="Holmes D."/>
            <person name="Lovley D."/>
            <person name="Kyrpides N."/>
            <person name="Anderson I.J."/>
            <person name="Woyke T."/>
        </authorList>
    </citation>
    <scope>NUCLEOTIDE SEQUENCE [LARGE SCALE GENOMIC DNA]</scope>
    <source>
        <strain evidence="3">DSM 10642 / AEDII12DO</strain>
    </source>
</reference>
<dbReference type="InterPro" id="IPR007842">
    <property type="entry name" value="HEPN_dom"/>
</dbReference>
<accession>D3RWP8</accession>
<dbReference type="KEGG" id="fpl:Ferp_0741"/>
<dbReference type="AlphaFoldDB" id="D3RWP8"/>
<dbReference type="Proteomes" id="UP000002613">
    <property type="component" value="Chromosome"/>
</dbReference>
<sequence>MEIFLSRAKKFEELASVAFEKRMYDIAAFHIEQSLQLYLKYIFAKEVGYFPKTHSLKKLFEQASSIDEKFRDFYYKNEIILKDIEDSYVLARYLPREYSESEVGKMFEILRKFKEEFKEWI</sequence>
<reference evidence="2 3" key="2">
    <citation type="journal article" date="2011" name="Stand. Genomic Sci.">
        <title>Complete genome sequence of Ferroglobus placidus AEDII12DO.</title>
        <authorList>
            <person name="Anderson I."/>
            <person name="Risso C."/>
            <person name="Holmes D."/>
            <person name="Lucas S."/>
            <person name="Copeland A."/>
            <person name="Lapidus A."/>
            <person name="Cheng J.F."/>
            <person name="Bruce D."/>
            <person name="Goodwin L."/>
            <person name="Pitluck S."/>
            <person name="Saunders E."/>
            <person name="Brettin T."/>
            <person name="Detter J.C."/>
            <person name="Han C."/>
            <person name="Tapia R."/>
            <person name="Larimer F."/>
            <person name="Land M."/>
            <person name="Hauser L."/>
            <person name="Woyke T."/>
            <person name="Lovley D."/>
            <person name="Kyrpides N."/>
            <person name="Ivanova N."/>
        </authorList>
    </citation>
    <scope>NUCLEOTIDE SEQUENCE [LARGE SCALE GENOMIC DNA]</scope>
    <source>
        <strain evidence="3">DSM 10642 / AEDII12DO</strain>
    </source>
</reference>
<evidence type="ECO:0000259" key="1">
    <source>
        <dbReference type="PROSITE" id="PS50910"/>
    </source>
</evidence>
<keyword evidence="3" id="KW-1185">Reference proteome</keyword>
<dbReference type="EMBL" id="CP001899">
    <property type="protein sequence ID" value="ADC64911.1"/>
    <property type="molecule type" value="Genomic_DNA"/>
</dbReference>
<name>D3RWP8_FERPA</name>
<dbReference type="SMART" id="SM00748">
    <property type="entry name" value="HEPN"/>
    <property type="match status" value="1"/>
</dbReference>
<evidence type="ECO:0000313" key="3">
    <source>
        <dbReference type="Proteomes" id="UP000002613"/>
    </source>
</evidence>
<dbReference type="STRING" id="589924.Ferp_0741"/>